<proteinExistence type="predicted"/>
<keyword evidence="1" id="KW-1133">Transmembrane helix</keyword>
<organism evidence="4">
    <name type="scientific">Echinostoma caproni</name>
    <dbReference type="NCBI Taxonomy" id="27848"/>
    <lineage>
        <taxon>Eukaryota</taxon>
        <taxon>Metazoa</taxon>
        <taxon>Spiralia</taxon>
        <taxon>Lophotrochozoa</taxon>
        <taxon>Platyhelminthes</taxon>
        <taxon>Trematoda</taxon>
        <taxon>Digenea</taxon>
        <taxon>Plagiorchiida</taxon>
        <taxon>Echinostomata</taxon>
        <taxon>Echinostomatoidea</taxon>
        <taxon>Echinostomatidae</taxon>
        <taxon>Echinostoma</taxon>
    </lineage>
</organism>
<protein>
    <submittedName>
        <fullName evidence="2 4">Uncharacterized protein</fullName>
    </submittedName>
</protein>
<dbReference type="WBParaSite" id="ECPE_0000019901-mRNA-1">
    <property type="protein sequence ID" value="ECPE_0000019901-mRNA-1"/>
    <property type="gene ID" value="ECPE_0000019901"/>
</dbReference>
<keyword evidence="1" id="KW-0812">Transmembrane</keyword>
<dbReference type="Proteomes" id="UP000272942">
    <property type="component" value="Unassembled WGS sequence"/>
</dbReference>
<reference evidence="4" key="1">
    <citation type="submission" date="2016-06" db="UniProtKB">
        <authorList>
            <consortium name="WormBaseParasite"/>
        </authorList>
    </citation>
    <scope>IDENTIFICATION</scope>
</reference>
<dbReference type="GO" id="GO:0005886">
    <property type="term" value="C:plasma membrane"/>
    <property type="evidence" value="ECO:0007669"/>
    <property type="project" value="TreeGrafter"/>
</dbReference>
<name>A0A182ZZR5_9TREM</name>
<keyword evidence="3" id="KW-1185">Reference proteome</keyword>
<keyword evidence="1" id="KW-0472">Membrane</keyword>
<gene>
    <name evidence="2" type="ORF">ECPE_LOCUS200</name>
</gene>
<dbReference type="GO" id="GO:0031175">
    <property type="term" value="P:neuron projection development"/>
    <property type="evidence" value="ECO:0007669"/>
    <property type="project" value="TreeGrafter"/>
</dbReference>
<evidence type="ECO:0000256" key="1">
    <source>
        <dbReference type="SAM" id="Phobius"/>
    </source>
</evidence>
<dbReference type="Pfam" id="PF01275">
    <property type="entry name" value="Myelin_PLP"/>
    <property type="match status" value="1"/>
</dbReference>
<dbReference type="PANTHER" id="PTHR11683:SF12">
    <property type="entry name" value="M6, ISOFORM F"/>
    <property type="match status" value="1"/>
</dbReference>
<dbReference type="EMBL" id="UZAN01000638">
    <property type="protein sequence ID" value="VDP20110.1"/>
    <property type="molecule type" value="Genomic_DNA"/>
</dbReference>
<dbReference type="PANTHER" id="PTHR11683">
    <property type="entry name" value="MYELIN PROTEOLIPID"/>
    <property type="match status" value="1"/>
</dbReference>
<dbReference type="OrthoDB" id="9993736at2759"/>
<accession>A0A182ZZR5</accession>
<evidence type="ECO:0000313" key="2">
    <source>
        <dbReference type="EMBL" id="VDP20110.1"/>
    </source>
</evidence>
<sequence>MSAFRCLILMGKHFCNEKAVNGASSAEAIREAKGSCLGRVPFTSVIGFVLILVGGGVLCGSLYHGLSRTDTYMRDHFFPIYSLQYLRIAAVVNGSVTIVLAFIIVIFATLVTSATRGRIYRGDRCIMGGRLSAAMGARDVCTYLFVRVFLVNSDLYPYPIMMIWD</sequence>
<dbReference type="AlphaFoldDB" id="A0A182ZZR5"/>
<feature type="transmembrane region" description="Helical" evidence="1">
    <location>
        <begin position="85"/>
        <end position="111"/>
    </location>
</feature>
<evidence type="ECO:0000313" key="4">
    <source>
        <dbReference type="WBParaSite" id="ECPE_0000019901-mRNA-1"/>
    </source>
</evidence>
<reference evidence="2 3" key="2">
    <citation type="submission" date="2018-11" db="EMBL/GenBank/DDBJ databases">
        <authorList>
            <consortium name="Pathogen Informatics"/>
        </authorList>
    </citation>
    <scope>NUCLEOTIDE SEQUENCE [LARGE SCALE GENOMIC DNA]</scope>
    <source>
        <strain evidence="2 3">Egypt</strain>
    </source>
</reference>
<dbReference type="InterPro" id="IPR001614">
    <property type="entry name" value="Myelin_PLP"/>
</dbReference>
<evidence type="ECO:0000313" key="3">
    <source>
        <dbReference type="Proteomes" id="UP000272942"/>
    </source>
</evidence>
<feature type="transmembrane region" description="Helical" evidence="1">
    <location>
        <begin position="40"/>
        <end position="65"/>
    </location>
</feature>